<reference evidence="4" key="3">
    <citation type="submission" date="2025-04" db="UniProtKB">
        <authorList>
            <consortium name="RefSeq"/>
        </authorList>
    </citation>
    <scope>IDENTIFICATION</scope>
    <source>
        <strain evidence="4">CBS 304.34</strain>
    </source>
</reference>
<protein>
    <submittedName>
        <fullName evidence="2 4">Uncharacterized protein</fullName>
    </submittedName>
</protein>
<evidence type="ECO:0000313" key="2">
    <source>
        <dbReference type="EMBL" id="KAF2811609.1"/>
    </source>
</evidence>
<evidence type="ECO:0000313" key="3">
    <source>
        <dbReference type="Proteomes" id="UP000504636"/>
    </source>
</evidence>
<evidence type="ECO:0000256" key="1">
    <source>
        <dbReference type="SAM" id="MobiDB-lite"/>
    </source>
</evidence>
<dbReference type="Proteomes" id="UP000504636">
    <property type="component" value="Unplaced"/>
</dbReference>
<dbReference type="EMBL" id="MU003698">
    <property type="protein sequence ID" value="KAF2811609.1"/>
    <property type="molecule type" value="Genomic_DNA"/>
</dbReference>
<dbReference type="AlphaFoldDB" id="A0A6A6YSW5"/>
<dbReference type="RefSeq" id="XP_033578573.1">
    <property type="nucleotide sequence ID" value="XM_033713969.1"/>
</dbReference>
<reference evidence="2 4" key="1">
    <citation type="journal article" date="2020" name="Stud. Mycol.">
        <title>101 Dothideomycetes genomes: a test case for predicting lifestyles and emergence of pathogens.</title>
        <authorList>
            <person name="Haridas S."/>
            <person name="Albert R."/>
            <person name="Binder M."/>
            <person name="Bloem J."/>
            <person name="Labutti K."/>
            <person name="Salamov A."/>
            <person name="Andreopoulos B."/>
            <person name="Baker S."/>
            <person name="Barry K."/>
            <person name="Bills G."/>
            <person name="Bluhm B."/>
            <person name="Cannon C."/>
            <person name="Castanera R."/>
            <person name="Culley D."/>
            <person name="Daum C."/>
            <person name="Ezra D."/>
            <person name="Gonzalez J."/>
            <person name="Henrissat B."/>
            <person name="Kuo A."/>
            <person name="Liang C."/>
            <person name="Lipzen A."/>
            <person name="Lutzoni F."/>
            <person name="Magnuson J."/>
            <person name="Mondo S."/>
            <person name="Nolan M."/>
            <person name="Ohm R."/>
            <person name="Pangilinan J."/>
            <person name="Park H.-J."/>
            <person name="Ramirez L."/>
            <person name="Alfaro M."/>
            <person name="Sun H."/>
            <person name="Tritt A."/>
            <person name="Yoshinaga Y."/>
            <person name="Zwiers L.-H."/>
            <person name="Turgeon B."/>
            <person name="Goodwin S."/>
            <person name="Spatafora J."/>
            <person name="Crous P."/>
            <person name="Grigoriev I."/>
        </authorList>
    </citation>
    <scope>NUCLEOTIDE SEQUENCE</scope>
    <source>
        <strain evidence="2 4">CBS 304.34</strain>
    </source>
</reference>
<accession>A0A6A6YSW5</accession>
<evidence type="ECO:0000313" key="4">
    <source>
        <dbReference type="RefSeq" id="XP_033578573.1"/>
    </source>
</evidence>
<gene>
    <name evidence="2 4" type="ORF">BDZ99DRAFT_277958</name>
</gene>
<keyword evidence="3" id="KW-1185">Reference proteome</keyword>
<feature type="compositionally biased region" description="Basic and acidic residues" evidence="1">
    <location>
        <begin position="124"/>
        <end position="138"/>
    </location>
</feature>
<dbReference type="GeneID" id="54454862"/>
<sequence>MQSNSSGTSFTSVAHTSAADAFATLLMTNDEIRSLCVSGVTDCNVGPLRLERNLPRLLYQYSKDLREEAVTPAQLTAVELFQSRSRLQHIASKVRRTVNGDSERLALPNEPLDPNASIQRYLDEQEGQRKPLDIKNKDISAGSSSSDDEQDAEINEPRDFNVQSLAAFLSNSIAFQLLQQNLRDFVFPKISGELDRISQRILRHPRVLSNKDIAVLQGVIYQLRQADPASISVSDHQASVKDKWKIKMEQLCGSSWDWWPIQEPIYPTRPGHIYILWQCVSLRRWLLLTSQR</sequence>
<name>A0A6A6YSW5_9PEZI</name>
<proteinExistence type="predicted"/>
<organism evidence="2">
    <name type="scientific">Mytilinidion resinicola</name>
    <dbReference type="NCBI Taxonomy" id="574789"/>
    <lineage>
        <taxon>Eukaryota</taxon>
        <taxon>Fungi</taxon>
        <taxon>Dikarya</taxon>
        <taxon>Ascomycota</taxon>
        <taxon>Pezizomycotina</taxon>
        <taxon>Dothideomycetes</taxon>
        <taxon>Pleosporomycetidae</taxon>
        <taxon>Mytilinidiales</taxon>
        <taxon>Mytilinidiaceae</taxon>
        <taxon>Mytilinidion</taxon>
    </lineage>
</organism>
<reference evidence="4" key="2">
    <citation type="submission" date="2020-04" db="EMBL/GenBank/DDBJ databases">
        <authorList>
            <consortium name="NCBI Genome Project"/>
        </authorList>
    </citation>
    <scope>NUCLEOTIDE SEQUENCE</scope>
    <source>
        <strain evidence="4">CBS 304.34</strain>
    </source>
</reference>
<feature type="region of interest" description="Disordered" evidence="1">
    <location>
        <begin position="124"/>
        <end position="153"/>
    </location>
</feature>